<evidence type="ECO:0000313" key="1">
    <source>
        <dbReference type="EMBL" id="PKY09730.1"/>
    </source>
</evidence>
<evidence type="ECO:0000313" key="2">
    <source>
        <dbReference type="Proteomes" id="UP000234329"/>
    </source>
</evidence>
<keyword evidence="2" id="KW-1185">Reference proteome</keyword>
<dbReference type="InParanoid" id="A0A2I1DIM5"/>
<reference evidence="1 2" key="1">
    <citation type="submission" date="2017-03" db="EMBL/GenBank/DDBJ databases">
        <title>Draft genime sequence of the acidophilic sulfur-oxidizing bacterium Acidithiobacillus sp. SH, isolated from seawater.</title>
        <authorList>
            <person name="Sharmin S."/>
            <person name="Tokuhisa M."/>
            <person name="Kanao T."/>
            <person name="Kamimura K."/>
        </authorList>
    </citation>
    <scope>NUCLEOTIDE SEQUENCE [LARGE SCALE GENOMIC DNA]</scope>
    <source>
        <strain evidence="1 2">SH</strain>
    </source>
</reference>
<sequence length="299" mass="34103">MIKIGAKTQRTFVFESFEETSDMKNVYRIMPRRLWGNIKAHHEIHAAINAALKSIGNDNHGYQPIFDVQVADQYGLEEETPRFFVSEATSSDIDYYVFQSGLLVIQVILKPHSRITVDMADLPETEEKALAIACCGSSAIGIETIFSAYHKAVEINESPFYDRGVFSGDSVLTQYPWLTEAGKFKWGEHRYDDLLQIIHNPHYREKTRSLAKLALKTIAASESLFNIASGLTVSHIPAVVFDHSGNRFTEEITDNIDHLTEEENDGFMAYIEHDQLFPFVRALKRHEKALQEMQKWKST</sequence>
<gene>
    <name evidence="1" type="ORF">B1757_13460</name>
</gene>
<dbReference type="AlphaFoldDB" id="A0A2I1DIM5"/>
<proteinExistence type="predicted"/>
<dbReference type="EMBL" id="MXAV01000052">
    <property type="protein sequence ID" value="PKY09730.1"/>
    <property type="molecule type" value="Genomic_DNA"/>
</dbReference>
<protein>
    <submittedName>
        <fullName evidence="1">Uncharacterized protein</fullName>
    </submittedName>
</protein>
<dbReference type="Proteomes" id="UP000234329">
    <property type="component" value="Unassembled WGS sequence"/>
</dbReference>
<comment type="caution">
    <text evidence="1">The sequence shown here is derived from an EMBL/GenBank/DDBJ whole genome shotgun (WGS) entry which is preliminary data.</text>
</comment>
<organism evidence="1 2">
    <name type="scientific">Acidithiobacillus marinus</name>
    <dbReference type="NCBI Taxonomy" id="187490"/>
    <lineage>
        <taxon>Bacteria</taxon>
        <taxon>Pseudomonadati</taxon>
        <taxon>Pseudomonadota</taxon>
        <taxon>Acidithiobacillia</taxon>
        <taxon>Acidithiobacillales</taxon>
        <taxon>Acidithiobacillaceae</taxon>
        <taxon>Acidithiobacillus</taxon>
    </lineage>
</organism>
<accession>A0A2I1DIM5</accession>
<name>A0A2I1DIM5_9PROT</name>